<dbReference type="CDD" id="cd00054">
    <property type="entry name" value="EGF_CA"/>
    <property type="match status" value="3"/>
</dbReference>
<dbReference type="FunFam" id="2.10.25.10:FF:000038">
    <property type="entry name" value="Fibrillin 2"/>
    <property type="match status" value="1"/>
</dbReference>
<feature type="domain" description="SRCR" evidence="13">
    <location>
        <begin position="92"/>
        <end position="196"/>
    </location>
</feature>
<evidence type="ECO:0000256" key="6">
    <source>
        <dbReference type="ARBA" id="ARBA00023157"/>
    </source>
</evidence>
<evidence type="ECO:0000259" key="12">
    <source>
        <dbReference type="PROSITE" id="PS50026"/>
    </source>
</evidence>
<evidence type="ECO:0000256" key="10">
    <source>
        <dbReference type="SAM" id="MobiDB-lite"/>
    </source>
</evidence>
<dbReference type="PANTHER" id="PTHR10199">
    <property type="entry name" value="THROMBOSPONDIN"/>
    <property type="match status" value="1"/>
</dbReference>
<dbReference type="SMART" id="SM00202">
    <property type="entry name" value="SR"/>
    <property type="match status" value="1"/>
</dbReference>
<dbReference type="Gene3D" id="2.10.25.10">
    <property type="entry name" value="Laminin"/>
    <property type="match status" value="10"/>
</dbReference>
<evidence type="ECO:0000256" key="3">
    <source>
        <dbReference type="ARBA" id="ARBA00022536"/>
    </source>
</evidence>
<keyword evidence="6" id="KW-1015">Disulfide bond</keyword>
<dbReference type="GO" id="GO:0016020">
    <property type="term" value="C:membrane"/>
    <property type="evidence" value="ECO:0007669"/>
    <property type="project" value="InterPro"/>
</dbReference>
<keyword evidence="8" id="KW-0325">Glycoprotein</keyword>
<dbReference type="InterPro" id="IPR002859">
    <property type="entry name" value="PKD/REJ-like"/>
</dbReference>
<evidence type="ECO:0000256" key="8">
    <source>
        <dbReference type="ARBA" id="ARBA00023180"/>
    </source>
</evidence>
<dbReference type="Proteomes" id="UP001190700">
    <property type="component" value="Unassembled WGS sequence"/>
</dbReference>
<evidence type="ECO:0000256" key="9">
    <source>
        <dbReference type="PROSITE-ProRule" id="PRU00076"/>
    </source>
</evidence>
<evidence type="ECO:0000259" key="13">
    <source>
        <dbReference type="PROSITE" id="PS50287"/>
    </source>
</evidence>
<feature type="region of interest" description="Disordered" evidence="10">
    <location>
        <begin position="1723"/>
        <end position="1747"/>
    </location>
</feature>
<dbReference type="PROSITE" id="PS01187">
    <property type="entry name" value="EGF_CA"/>
    <property type="match status" value="2"/>
</dbReference>
<comment type="caution">
    <text evidence="14">The sequence shown here is derived from an EMBL/GenBank/DDBJ whole genome shotgun (WGS) entry which is preliminary data.</text>
</comment>
<dbReference type="GO" id="GO:0005576">
    <property type="term" value="C:extracellular region"/>
    <property type="evidence" value="ECO:0007669"/>
    <property type="project" value="UniProtKB-SubCell"/>
</dbReference>
<dbReference type="InterPro" id="IPR049883">
    <property type="entry name" value="NOTCH1_EGF-like"/>
</dbReference>
<dbReference type="Pfam" id="PF07645">
    <property type="entry name" value="EGF_CA"/>
    <property type="match status" value="4"/>
</dbReference>
<gene>
    <name evidence="14" type="ORF">CYMTET_34118</name>
</gene>
<dbReference type="InterPro" id="IPR018097">
    <property type="entry name" value="EGF_Ca-bd_CS"/>
</dbReference>
<feature type="signal peptide" evidence="11">
    <location>
        <begin position="1"/>
        <end position="29"/>
    </location>
</feature>
<dbReference type="InterPro" id="IPR001881">
    <property type="entry name" value="EGF-like_Ca-bd_dom"/>
</dbReference>
<comment type="subcellular location">
    <subcellularLocation>
        <location evidence="1">Secreted</location>
    </subcellularLocation>
</comment>
<dbReference type="InterPro" id="IPR000742">
    <property type="entry name" value="EGF"/>
</dbReference>
<evidence type="ECO:0000313" key="15">
    <source>
        <dbReference type="Proteomes" id="UP001190700"/>
    </source>
</evidence>
<dbReference type="InterPro" id="IPR001190">
    <property type="entry name" value="SRCR"/>
</dbReference>
<dbReference type="PROSITE" id="PS50026">
    <property type="entry name" value="EGF_3"/>
    <property type="match status" value="2"/>
</dbReference>
<dbReference type="SMART" id="SM00089">
    <property type="entry name" value="PKD"/>
    <property type="match status" value="1"/>
</dbReference>
<dbReference type="SUPFAM" id="SSF57184">
    <property type="entry name" value="Growth factor receptor domain"/>
    <property type="match status" value="1"/>
</dbReference>
<dbReference type="Pfam" id="PF00530">
    <property type="entry name" value="SRCR"/>
    <property type="match status" value="1"/>
</dbReference>
<dbReference type="EMBL" id="LGRX02021357">
    <property type="protein sequence ID" value="KAK3256764.1"/>
    <property type="molecule type" value="Genomic_DNA"/>
</dbReference>
<dbReference type="Pfam" id="PF02010">
    <property type="entry name" value="REJ"/>
    <property type="match status" value="1"/>
</dbReference>
<dbReference type="Gene3D" id="3.10.250.10">
    <property type="entry name" value="SRCR-like domain"/>
    <property type="match status" value="1"/>
</dbReference>
<accession>A0AAE0FBS3</accession>
<dbReference type="InterPro" id="IPR009030">
    <property type="entry name" value="Growth_fac_rcpt_cys_sf"/>
</dbReference>
<evidence type="ECO:0000256" key="1">
    <source>
        <dbReference type="ARBA" id="ARBA00004613"/>
    </source>
</evidence>
<feature type="region of interest" description="Disordered" evidence="10">
    <location>
        <begin position="54"/>
        <end position="75"/>
    </location>
</feature>
<dbReference type="InterPro" id="IPR022409">
    <property type="entry name" value="PKD/Chitinase_dom"/>
</dbReference>
<dbReference type="PRINTS" id="PR00258">
    <property type="entry name" value="SPERACTRCPTR"/>
</dbReference>
<protein>
    <submittedName>
        <fullName evidence="14">Uncharacterized protein</fullName>
    </submittedName>
</protein>
<evidence type="ECO:0000256" key="2">
    <source>
        <dbReference type="ARBA" id="ARBA00022525"/>
    </source>
</evidence>
<feature type="chain" id="PRO_5042158402" evidence="11">
    <location>
        <begin position="30"/>
        <end position="1973"/>
    </location>
</feature>
<dbReference type="PANTHER" id="PTHR10199:SF100">
    <property type="entry name" value="THROMBOSPONDIN, ISOFORM A"/>
    <property type="match status" value="1"/>
</dbReference>
<name>A0AAE0FBS3_9CHLO</name>
<reference evidence="14 15" key="1">
    <citation type="journal article" date="2015" name="Genome Biol. Evol.">
        <title>Comparative Genomics of a Bacterivorous Green Alga Reveals Evolutionary Causalities and Consequences of Phago-Mixotrophic Mode of Nutrition.</title>
        <authorList>
            <person name="Burns J.A."/>
            <person name="Paasch A."/>
            <person name="Narechania A."/>
            <person name="Kim E."/>
        </authorList>
    </citation>
    <scope>NUCLEOTIDE SEQUENCE [LARGE SCALE GENOMIC DNA]</scope>
    <source>
        <strain evidence="14 15">PLY_AMNH</strain>
    </source>
</reference>
<dbReference type="GO" id="GO:0005509">
    <property type="term" value="F:calcium ion binding"/>
    <property type="evidence" value="ECO:0007669"/>
    <property type="project" value="InterPro"/>
</dbReference>
<feature type="domain" description="EGF-like" evidence="12">
    <location>
        <begin position="592"/>
        <end position="634"/>
    </location>
</feature>
<keyword evidence="5" id="KW-0677">Repeat</keyword>
<feature type="non-terminal residue" evidence="14">
    <location>
        <position position="1973"/>
    </location>
</feature>
<evidence type="ECO:0000256" key="4">
    <source>
        <dbReference type="ARBA" id="ARBA00022729"/>
    </source>
</evidence>
<dbReference type="SUPFAM" id="SSF57196">
    <property type="entry name" value="EGF/Laminin"/>
    <property type="match status" value="1"/>
</dbReference>
<evidence type="ECO:0000313" key="14">
    <source>
        <dbReference type="EMBL" id="KAK3256764.1"/>
    </source>
</evidence>
<dbReference type="FunFam" id="2.10.25.10:FF:000014">
    <property type="entry name" value="Latent-transforming growth factor beta-binding protein 3"/>
    <property type="match status" value="1"/>
</dbReference>
<dbReference type="SUPFAM" id="SSF56487">
    <property type="entry name" value="SRCR-like"/>
    <property type="match status" value="1"/>
</dbReference>
<evidence type="ECO:0000256" key="11">
    <source>
        <dbReference type="SAM" id="SignalP"/>
    </source>
</evidence>
<feature type="domain" description="EGF-like" evidence="12">
    <location>
        <begin position="765"/>
        <end position="807"/>
    </location>
</feature>
<comment type="caution">
    <text evidence="9">Lacks conserved residue(s) required for the propagation of feature annotation.</text>
</comment>
<sequence>MIVPWQSDPLCATHTFSLWCLLLIRNIHSVVTMLASDDQSVKVSSIHGAATWVEDTSSERSESSTRLNGLSPDSRDLHLEGGRRRALLEVGVRLVGGSSSMEGRVEVLGLNLETLSTTWGTVCDDGWDLSDANVVCKQLGWYGASSAPCCASFGQGSLPIIMDDVACSGSESDIRTCPYNPIDNCAHTEDAGVVCAGYPPPPTSVGATYTFQDLSISALDTSSSQTDFSSDFTSTLASAAGVPTDYVTIENIVPGSTAITSFIMWTVTELASGSSPDALISTAQNSPGNLFSHSPLLGSLNVTVSNIMSSGAISMATASFPSPPPISPPPPPGCGLDPCFPGVPCTEDAITAAFICHDCPDGYGGDGVDCADVDECAELPAPCDPLTSCANTAGSYECGPCPQGYIGEGHTSCADLDECAVGGYCVPMVTCNNTVGSYACGPCPAGTKGSGAVACLDEDECIFDNGGCDFLTECVNTLGGRDCTPCPEGYAGTGEGRCADEDECAEGNGGCSTAPLVACVNTAPGNSCGACPAGYLGDGRGAAGCRRSSSCAEENGGCDPLSSCVENAEAGGVECGACPAGFIGTGATSCMDADRCGGSPCFAGVECVDLAPPAAGYVCGDCPEGYVGNGISCEPDLCTTGEACSWMAECDTTPGGGYSCGLCPQGTVGDGKGPDGCMDVDECAVGRGGCDALVDCVNVVGSYYCTSCPDGYRSAGFQPRCLLQQSCSSDNGGCDELVECTEPEPGLAVCGECPEGYKGGHGCTDQDGCQGATCYEGVTCLDVPAPGTGFQCGSCPIGFTGDGTNCTQNVCFQLNGGCDPRVGCRNDATAPSGRVCGSCPAGLTDLYLDGTVCEDTDSCHTDPCFPGVPCADVLAPGVGRTCGSCPVGYVGDGAQCADIDECATDNGGCWYLDETHNTECVNLVVSGSEPQGMQCSACPAGFKGTGMTGCVPESVCSENHGGCWQGEGELSLLDVSCTDSASGAECGACPEGYAGTGDTLCYDEDGCAGAPCFPGVACHDVKAPAQGFLCDACPEGYKGDGVECTLCKLRVSIVDSTVVAGKEQRAGWHQGTRTLIVGQLEGLDSAECVNTQGTSFRWTGTASDGTVVPLDDDTNKVNTLKLSVPKSALKVREGYMFQLSSFLVGNPRVASEAMLEFYVESQDLVVALAGGEVVTGEGNAVVLDASASVDPDGEVGDIRFRWTCSRDDNLDYCRDAQGQLLPTRLNGPVLRTTLQGHPTVGMHFNYTFIVAATKGERTSKKETHVSIRSGAPPVPSITALLSKPNANAQLKLESAVAAVEPAEVELQWTVGGGAGYADLDLEGSLDCQGTNQEHLVLRAGSLTPGATYLFTLTATDSVGTSSAKVAVEVNTAPAGGQIMVSPLSGTALATEFSFMASDWVDSDQPLWYKYSYQVVGIGEEVMLAEFSPLPGPLHEVKQVVPEPGLEAWMFAVTAIVTVQDSLGATSSRYANLSVVEGAEVAVDGLLGSAEDLLLNGQSDSAQVYISGTTATLNRHAQNSTQRRRLLQADAEAADLKVQSQREGVLSLLHSSVSVVYPTATAVERVAQSAGLVAKVPEELSDASQASTMHLLDRLLEVTAGNTTTVPLSATAAGAMCDGLSSLVLAANSSNATALSARTSGVLDRLGAMGAALLRDAVPGESAKHTQSTSLALSVQRGDASKPLPALSVQGSATAVAFPESLPRHLLYVPTGCGNSTNSTAGWGGTGGGGAENCSSPTPQAQAAEASVRETLSVDVRLMTSATDPHAEPSRDDGDAAEAHPVGSDMTTIELLDSSGVAMNVAGLAEGINFTLAMPSAAAHPHAAKGGVLRCTFWDTALQSYSTEGCTALPNPAPPAAQLYWRHQGNPLEGGLRGAWGVGNASLMEHCVETFAAKHPEYLGTDEGYRKYMTNESSGGECALVDPENAWGCHWVWQQQIFDGAGCQLAAATACLCRHLTDFKAEVDTDPDTLAPPK</sequence>
<proteinExistence type="predicted"/>
<keyword evidence="15" id="KW-1185">Reference proteome</keyword>
<keyword evidence="2" id="KW-0964">Secreted</keyword>
<evidence type="ECO:0000256" key="7">
    <source>
        <dbReference type="ARBA" id="ARBA00023170"/>
    </source>
</evidence>
<feature type="region of interest" description="Disordered" evidence="10">
    <location>
        <begin position="1761"/>
        <end position="1780"/>
    </location>
</feature>
<organism evidence="14 15">
    <name type="scientific">Cymbomonas tetramitiformis</name>
    <dbReference type="NCBI Taxonomy" id="36881"/>
    <lineage>
        <taxon>Eukaryota</taxon>
        <taxon>Viridiplantae</taxon>
        <taxon>Chlorophyta</taxon>
        <taxon>Pyramimonadophyceae</taxon>
        <taxon>Pyramimonadales</taxon>
        <taxon>Pyramimonadaceae</taxon>
        <taxon>Cymbomonas</taxon>
    </lineage>
</organism>
<dbReference type="InterPro" id="IPR036772">
    <property type="entry name" value="SRCR-like_dom_sf"/>
</dbReference>
<keyword evidence="7" id="KW-0675">Receptor</keyword>
<dbReference type="SMART" id="SM00179">
    <property type="entry name" value="EGF_CA"/>
    <property type="match status" value="8"/>
</dbReference>
<dbReference type="FunFam" id="3.10.250.10:FF:000007">
    <property type="entry name" value="Soluble scavenger receptor cysteine-rich domain-containing protein SSC5D"/>
    <property type="match status" value="1"/>
</dbReference>
<evidence type="ECO:0000256" key="5">
    <source>
        <dbReference type="ARBA" id="ARBA00022737"/>
    </source>
</evidence>
<feature type="compositionally biased region" description="Basic and acidic residues" evidence="10">
    <location>
        <begin position="1764"/>
        <end position="1777"/>
    </location>
</feature>
<dbReference type="SMART" id="SM00181">
    <property type="entry name" value="EGF"/>
    <property type="match status" value="16"/>
</dbReference>
<dbReference type="PROSITE" id="PS50287">
    <property type="entry name" value="SRCR_2"/>
    <property type="match status" value="1"/>
</dbReference>
<keyword evidence="3 9" id="KW-0245">EGF-like domain</keyword>
<keyword evidence="4 11" id="KW-0732">Signal</keyword>